<name>B0TBW0_HELMI</name>
<dbReference type="AlphaFoldDB" id="B0TBW0"/>
<dbReference type="KEGG" id="hmo:HM1_2704"/>
<dbReference type="EMBL" id="CP000930">
    <property type="protein sequence ID" value="ABZ85233.1"/>
    <property type="molecule type" value="Genomic_DNA"/>
</dbReference>
<accession>B0TBW0</accession>
<evidence type="ECO:0000313" key="1">
    <source>
        <dbReference type="EMBL" id="ABZ85233.1"/>
    </source>
</evidence>
<sequence length="42" mass="4792">MPNATMTVKMGDDEKINDLPNLLDSEKMCKKGQGRKLSMHRE</sequence>
<keyword evidence="2" id="KW-1185">Reference proteome</keyword>
<dbReference type="Proteomes" id="UP000008550">
    <property type="component" value="Chromosome"/>
</dbReference>
<proteinExistence type="predicted"/>
<reference evidence="1 2" key="1">
    <citation type="journal article" date="2008" name="J. Bacteriol.">
        <title>The genome of Heliobacterium modesticaldum, a phototrophic representative of the Firmicutes containing the simplest photosynthetic apparatus.</title>
        <authorList>
            <person name="Sattley W.M."/>
            <person name="Madigan M.T."/>
            <person name="Swingley W.D."/>
            <person name="Cheung P.C."/>
            <person name="Clocksin K.M."/>
            <person name="Conrad A.L."/>
            <person name="Dejesa L.C."/>
            <person name="Honchak B.M."/>
            <person name="Jung D.O."/>
            <person name="Karbach L.E."/>
            <person name="Kurdoglu A."/>
            <person name="Lahiri S."/>
            <person name="Mastrian S.D."/>
            <person name="Page L.E."/>
            <person name="Taylor H.L."/>
            <person name="Wang Z.T."/>
            <person name="Raymond J."/>
            <person name="Chen M."/>
            <person name="Blankenship R.E."/>
            <person name="Touchman J.W."/>
        </authorList>
    </citation>
    <scope>NUCLEOTIDE SEQUENCE [LARGE SCALE GENOMIC DNA]</scope>
    <source>
        <strain evidence="2">ATCC 51547 / Ice1</strain>
    </source>
</reference>
<evidence type="ECO:0000313" key="2">
    <source>
        <dbReference type="Proteomes" id="UP000008550"/>
    </source>
</evidence>
<protein>
    <submittedName>
        <fullName evidence="1">Uncharacterized protein</fullName>
    </submittedName>
</protein>
<gene>
    <name evidence="1" type="ORF">HM1_2704</name>
</gene>
<organism evidence="1 2">
    <name type="scientific">Heliobacterium modesticaldum (strain ATCC 51547 / Ice1)</name>
    <dbReference type="NCBI Taxonomy" id="498761"/>
    <lineage>
        <taxon>Bacteria</taxon>
        <taxon>Bacillati</taxon>
        <taxon>Bacillota</taxon>
        <taxon>Clostridia</taxon>
        <taxon>Eubacteriales</taxon>
        <taxon>Heliobacteriaceae</taxon>
        <taxon>Heliomicrobium</taxon>
    </lineage>
</organism>
<dbReference type="HOGENOM" id="CLU_3252467_0_0_9"/>